<name>A0A7S3AW56_9EUKA</name>
<dbReference type="GO" id="GO:0005815">
    <property type="term" value="C:microtubule organizing center"/>
    <property type="evidence" value="ECO:0007669"/>
    <property type="project" value="TreeGrafter"/>
</dbReference>
<feature type="compositionally biased region" description="Pro residues" evidence="3">
    <location>
        <begin position="82"/>
        <end position="98"/>
    </location>
</feature>
<dbReference type="Pfam" id="PF02985">
    <property type="entry name" value="HEAT"/>
    <property type="match status" value="1"/>
</dbReference>
<dbReference type="InterPro" id="IPR021133">
    <property type="entry name" value="HEAT_type_2"/>
</dbReference>
<evidence type="ECO:0000256" key="1">
    <source>
        <dbReference type="ARBA" id="ARBA00022737"/>
    </source>
</evidence>
<dbReference type="PROSITE" id="PS50077">
    <property type="entry name" value="HEAT_REPEAT"/>
    <property type="match status" value="1"/>
</dbReference>
<dbReference type="GO" id="GO:0005876">
    <property type="term" value="C:spindle microtubule"/>
    <property type="evidence" value="ECO:0007669"/>
    <property type="project" value="TreeGrafter"/>
</dbReference>
<feature type="domain" description="TOG" evidence="4">
    <location>
        <begin position="114"/>
        <end position="348"/>
    </location>
</feature>
<dbReference type="Gene3D" id="1.25.10.10">
    <property type="entry name" value="Leucine-rich Repeat Variant"/>
    <property type="match status" value="1"/>
</dbReference>
<evidence type="ECO:0000256" key="3">
    <source>
        <dbReference type="SAM" id="MobiDB-lite"/>
    </source>
</evidence>
<evidence type="ECO:0000313" key="5">
    <source>
        <dbReference type="EMBL" id="CAE0115693.1"/>
    </source>
</evidence>
<dbReference type="InterPro" id="IPR000357">
    <property type="entry name" value="HEAT"/>
</dbReference>
<reference evidence="5" key="1">
    <citation type="submission" date="2021-01" db="EMBL/GenBank/DDBJ databases">
        <authorList>
            <person name="Corre E."/>
            <person name="Pelletier E."/>
            <person name="Niang G."/>
            <person name="Scheremetjew M."/>
            <person name="Finn R."/>
            <person name="Kale V."/>
            <person name="Holt S."/>
            <person name="Cochrane G."/>
            <person name="Meng A."/>
            <person name="Brown T."/>
            <person name="Cohen L."/>
        </authorList>
    </citation>
    <scope>NUCLEOTIDE SEQUENCE</scope>
    <source>
        <strain evidence="5">CCMP281</strain>
    </source>
</reference>
<dbReference type="GO" id="GO:0031110">
    <property type="term" value="P:regulation of microtubule polymerization or depolymerization"/>
    <property type="evidence" value="ECO:0007669"/>
    <property type="project" value="UniProtKB-ARBA"/>
</dbReference>
<dbReference type="GO" id="GO:0008017">
    <property type="term" value="F:microtubule binding"/>
    <property type="evidence" value="ECO:0007669"/>
    <property type="project" value="TreeGrafter"/>
</dbReference>
<dbReference type="AlphaFoldDB" id="A0A7S3AW56"/>
<dbReference type="PANTHER" id="PTHR21567">
    <property type="entry name" value="CLASP"/>
    <property type="match status" value="1"/>
</dbReference>
<accession>A0A7S3AW56</accession>
<dbReference type="SUPFAM" id="SSF48371">
    <property type="entry name" value="ARM repeat"/>
    <property type="match status" value="1"/>
</dbReference>
<dbReference type="InterPro" id="IPR034085">
    <property type="entry name" value="TOG"/>
</dbReference>
<dbReference type="InterPro" id="IPR011989">
    <property type="entry name" value="ARM-like"/>
</dbReference>
<dbReference type="GO" id="GO:1902903">
    <property type="term" value="P:regulation of supramolecular fiber organization"/>
    <property type="evidence" value="ECO:0007669"/>
    <property type="project" value="UniProtKB-ARBA"/>
</dbReference>
<dbReference type="GO" id="GO:0005881">
    <property type="term" value="C:cytoplasmic microtubule"/>
    <property type="evidence" value="ECO:0007669"/>
    <property type="project" value="TreeGrafter"/>
</dbReference>
<dbReference type="SMART" id="SM01349">
    <property type="entry name" value="TOG"/>
    <property type="match status" value="1"/>
</dbReference>
<dbReference type="GO" id="GO:0090307">
    <property type="term" value="P:mitotic spindle assembly"/>
    <property type="evidence" value="ECO:0007669"/>
    <property type="project" value="TreeGrafter"/>
</dbReference>
<gene>
    <name evidence="5" type="ORF">HERI1096_LOCUS16378</name>
</gene>
<feature type="repeat" description="HEAT" evidence="2">
    <location>
        <begin position="286"/>
        <end position="324"/>
    </location>
</feature>
<evidence type="ECO:0000256" key="2">
    <source>
        <dbReference type="PROSITE-ProRule" id="PRU00103"/>
    </source>
</evidence>
<dbReference type="InterPro" id="IPR016024">
    <property type="entry name" value="ARM-type_fold"/>
</dbReference>
<keyword evidence="1" id="KW-0677">Repeat</keyword>
<sequence>MRDADLDASLAALNRPPRPQSVRSATEAPPPPPSHPPPNEMADDALHNTGHISPRMRTQHPPRGGAPAASGYTRPVEEDRTAPPPDPALRPVQRPLPPHQQANAAVEPPQPLLSFKSEDWTAMMPSLLRQLAGQADVTKQREALLKIQKMTLTTTPEAEVWATHFEHVLEAVLRALQHEDEVLREQSVATTKDLIRSIPQRFRAFTEHVLLRLLAAGRDPLHSVAVGAEEALELLLAMSDTHRCMAVLVPVVMKESPPTLQLAVRLQSKLVGKFSQLQLLSILPQVLPPLFEAFKNPNADVRKAVVFCLVDMYMILGEQLTPHLAVLSTSQLKLVTIYINRTAKARADRNVPAVA</sequence>
<protein>
    <recommendedName>
        <fullName evidence="4">TOG domain-containing protein</fullName>
    </recommendedName>
</protein>
<feature type="compositionally biased region" description="Pro residues" evidence="3">
    <location>
        <begin position="28"/>
        <end position="39"/>
    </location>
</feature>
<evidence type="ECO:0000259" key="4">
    <source>
        <dbReference type="SMART" id="SM01349"/>
    </source>
</evidence>
<organism evidence="5">
    <name type="scientific">Haptolina ericina</name>
    <dbReference type="NCBI Taxonomy" id="156174"/>
    <lineage>
        <taxon>Eukaryota</taxon>
        <taxon>Haptista</taxon>
        <taxon>Haptophyta</taxon>
        <taxon>Prymnesiophyceae</taxon>
        <taxon>Prymnesiales</taxon>
        <taxon>Prymnesiaceae</taxon>
        <taxon>Haptolina</taxon>
    </lineage>
</organism>
<dbReference type="PANTHER" id="PTHR21567:SF9">
    <property type="entry name" value="CLIP-ASSOCIATING PROTEIN"/>
    <property type="match status" value="1"/>
</dbReference>
<dbReference type="EMBL" id="HBHX01029369">
    <property type="protein sequence ID" value="CAE0115693.1"/>
    <property type="molecule type" value="Transcribed_RNA"/>
</dbReference>
<feature type="region of interest" description="Disordered" evidence="3">
    <location>
        <begin position="1"/>
        <end position="106"/>
    </location>
</feature>
<proteinExistence type="predicted"/>
<dbReference type="GO" id="GO:0072686">
    <property type="term" value="C:mitotic spindle"/>
    <property type="evidence" value="ECO:0007669"/>
    <property type="project" value="TreeGrafter"/>
</dbReference>